<proteinExistence type="predicted"/>
<gene>
    <name evidence="1" type="ORF">FNV43_RR00556</name>
</gene>
<evidence type="ECO:0000313" key="1">
    <source>
        <dbReference type="EMBL" id="KAF3455913.1"/>
    </source>
</evidence>
<comment type="caution">
    <text evidence="1">The sequence shown here is derived from an EMBL/GenBank/DDBJ whole genome shotgun (WGS) entry which is preliminary data.</text>
</comment>
<keyword evidence="2" id="KW-1185">Reference proteome</keyword>
<evidence type="ECO:0000313" key="2">
    <source>
        <dbReference type="Proteomes" id="UP000796880"/>
    </source>
</evidence>
<dbReference type="Proteomes" id="UP000796880">
    <property type="component" value="Unassembled WGS sequence"/>
</dbReference>
<dbReference type="AlphaFoldDB" id="A0A8K0HPT1"/>
<accession>A0A8K0HPT1</accession>
<dbReference type="EMBL" id="VOIH02000001">
    <property type="protein sequence ID" value="KAF3455913.1"/>
    <property type="molecule type" value="Genomic_DNA"/>
</dbReference>
<name>A0A8K0HPT1_9ROSA</name>
<reference evidence="1" key="1">
    <citation type="submission" date="2020-03" db="EMBL/GenBank/DDBJ databases">
        <title>A high-quality chromosome-level genome assembly of a woody plant with both climbing and erect habits, Rhamnella rubrinervis.</title>
        <authorList>
            <person name="Lu Z."/>
            <person name="Yang Y."/>
            <person name="Zhu X."/>
            <person name="Sun Y."/>
        </authorList>
    </citation>
    <scope>NUCLEOTIDE SEQUENCE</scope>
    <source>
        <strain evidence="1">BYM</strain>
        <tissue evidence="1">Leaf</tissue>
    </source>
</reference>
<protein>
    <submittedName>
        <fullName evidence="1">Uncharacterized protein</fullName>
    </submittedName>
</protein>
<organism evidence="1 2">
    <name type="scientific">Rhamnella rubrinervis</name>
    <dbReference type="NCBI Taxonomy" id="2594499"/>
    <lineage>
        <taxon>Eukaryota</taxon>
        <taxon>Viridiplantae</taxon>
        <taxon>Streptophyta</taxon>
        <taxon>Embryophyta</taxon>
        <taxon>Tracheophyta</taxon>
        <taxon>Spermatophyta</taxon>
        <taxon>Magnoliopsida</taxon>
        <taxon>eudicotyledons</taxon>
        <taxon>Gunneridae</taxon>
        <taxon>Pentapetalae</taxon>
        <taxon>rosids</taxon>
        <taxon>fabids</taxon>
        <taxon>Rosales</taxon>
        <taxon>Rhamnaceae</taxon>
        <taxon>rhamnoid group</taxon>
        <taxon>Rhamneae</taxon>
        <taxon>Rhamnella</taxon>
    </lineage>
</organism>
<sequence>MLMLGTRIGEVRSPTINPRCVVAWRYLIFWIDILITDLYLQDQVGPKEKVKRARLTEVEVIEETLDRQRLSPKTTEDRGDIFKYGNTEFLQGQGGRLKQALPLSLKIMAWNSKGDLNEILDGSEKARERDIAGYYLEKSFTLQDRSVTLKVGLGISQVVLLLKRLGMDQWL</sequence>